<dbReference type="Proteomes" id="UP000792457">
    <property type="component" value="Unassembled WGS sequence"/>
</dbReference>
<reference evidence="4" key="2">
    <citation type="submission" date="2017-10" db="EMBL/GenBank/DDBJ databases">
        <title>Ladona fulva Genome sequencing and assembly.</title>
        <authorList>
            <person name="Murali S."/>
            <person name="Richards S."/>
            <person name="Bandaranaike D."/>
            <person name="Bellair M."/>
            <person name="Blankenburg K."/>
            <person name="Chao H."/>
            <person name="Dinh H."/>
            <person name="Doddapaneni H."/>
            <person name="Dugan-Rocha S."/>
            <person name="Elkadiri S."/>
            <person name="Gnanaolivu R."/>
            <person name="Hernandez B."/>
            <person name="Skinner E."/>
            <person name="Javaid M."/>
            <person name="Lee S."/>
            <person name="Li M."/>
            <person name="Ming W."/>
            <person name="Munidasa M."/>
            <person name="Muniz J."/>
            <person name="Nguyen L."/>
            <person name="Hughes D."/>
            <person name="Osuji N."/>
            <person name="Pu L.-L."/>
            <person name="Puazo M."/>
            <person name="Qu C."/>
            <person name="Quiroz J."/>
            <person name="Raj R."/>
            <person name="Weissenberger G."/>
            <person name="Xin Y."/>
            <person name="Zou X."/>
            <person name="Han Y."/>
            <person name="Worley K."/>
            <person name="Muzny D."/>
            <person name="Gibbs R."/>
        </authorList>
    </citation>
    <scope>NUCLEOTIDE SEQUENCE</scope>
    <source>
        <strain evidence="4">Sampled in the wild</strain>
    </source>
</reference>
<comment type="cofactor">
    <cofactor evidence="1">
        <name>a divalent metal cation</name>
        <dbReference type="ChEBI" id="CHEBI:60240"/>
    </cofactor>
</comment>
<dbReference type="InterPro" id="IPR027806">
    <property type="entry name" value="HARBI1_dom"/>
</dbReference>
<dbReference type="GO" id="GO:0046872">
    <property type="term" value="F:metal ion binding"/>
    <property type="evidence" value="ECO:0007669"/>
    <property type="project" value="UniProtKB-KW"/>
</dbReference>
<evidence type="ECO:0000313" key="5">
    <source>
        <dbReference type="Proteomes" id="UP000792457"/>
    </source>
</evidence>
<reference evidence="4" key="1">
    <citation type="submission" date="2013-04" db="EMBL/GenBank/DDBJ databases">
        <authorList>
            <person name="Qu J."/>
            <person name="Murali S.C."/>
            <person name="Bandaranaike D."/>
            <person name="Bellair M."/>
            <person name="Blankenburg K."/>
            <person name="Chao H."/>
            <person name="Dinh H."/>
            <person name="Doddapaneni H."/>
            <person name="Downs B."/>
            <person name="Dugan-Rocha S."/>
            <person name="Elkadiri S."/>
            <person name="Gnanaolivu R.D."/>
            <person name="Hernandez B."/>
            <person name="Javaid M."/>
            <person name="Jayaseelan J.C."/>
            <person name="Lee S."/>
            <person name="Li M."/>
            <person name="Ming W."/>
            <person name="Munidasa M."/>
            <person name="Muniz J."/>
            <person name="Nguyen L."/>
            <person name="Ongeri F."/>
            <person name="Osuji N."/>
            <person name="Pu L.-L."/>
            <person name="Puazo M."/>
            <person name="Qu C."/>
            <person name="Quiroz J."/>
            <person name="Raj R."/>
            <person name="Weissenberger G."/>
            <person name="Xin Y."/>
            <person name="Zou X."/>
            <person name="Han Y."/>
            <person name="Richards S."/>
            <person name="Worley K."/>
            <person name="Muzny D."/>
            <person name="Gibbs R."/>
        </authorList>
    </citation>
    <scope>NUCLEOTIDE SEQUENCE</scope>
    <source>
        <strain evidence="4">Sampled in the wild</strain>
    </source>
</reference>
<protein>
    <recommendedName>
        <fullName evidence="3">DDE Tnp4 domain-containing protein</fullName>
    </recommendedName>
</protein>
<dbReference type="EMBL" id="KZ309669">
    <property type="protein sequence ID" value="KAG8239474.1"/>
    <property type="molecule type" value="Genomic_DNA"/>
</dbReference>
<evidence type="ECO:0000259" key="3">
    <source>
        <dbReference type="Pfam" id="PF13359"/>
    </source>
</evidence>
<evidence type="ECO:0000256" key="2">
    <source>
        <dbReference type="ARBA" id="ARBA00022723"/>
    </source>
</evidence>
<dbReference type="PANTHER" id="PTHR46319:SF3">
    <property type="entry name" value="ZINC FINGER FYVE DOMAIN-CONTAINING PROTEIN"/>
    <property type="match status" value="1"/>
</dbReference>
<feature type="domain" description="DDE Tnp4" evidence="3">
    <location>
        <begin position="133"/>
        <end position="195"/>
    </location>
</feature>
<organism evidence="4 5">
    <name type="scientific">Ladona fulva</name>
    <name type="common">Scarce chaser dragonfly</name>
    <name type="synonym">Libellula fulva</name>
    <dbReference type="NCBI Taxonomy" id="123851"/>
    <lineage>
        <taxon>Eukaryota</taxon>
        <taxon>Metazoa</taxon>
        <taxon>Ecdysozoa</taxon>
        <taxon>Arthropoda</taxon>
        <taxon>Hexapoda</taxon>
        <taxon>Insecta</taxon>
        <taxon>Pterygota</taxon>
        <taxon>Palaeoptera</taxon>
        <taxon>Odonata</taxon>
        <taxon>Epiprocta</taxon>
        <taxon>Anisoptera</taxon>
        <taxon>Libelluloidea</taxon>
        <taxon>Libellulidae</taxon>
        <taxon>Ladona</taxon>
    </lineage>
</organism>
<name>A0A8K0KS51_LADFU</name>
<proteinExistence type="predicted"/>
<keyword evidence="5" id="KW-1185">Reference proteome</keyword>
<gene>
    <name evidence="4" type="ORF">J437_LFUL018982</name>
</gene>
<evidence type="ECO:0000256" key="1">
    <source>
        <dbReference type="ARBA" id="ARBA00001968"/>
    </source>
</evidence>
<evidence type="ECO:0000313" key="4">
    <source>
        <dbReference type="EMBL" id="KAG8239474.1"/>
    </source>
</evidence>
<accession>A0A8K0KS51</accession>
<dbReference type="AlphaFoldDB" id="A0A8K0KS51"/>
<keyword evidence="2" id="KW-0479">Metal-binding</keyword>
<dbReference type="PANTHER" id="PTHR46319">
    <property type="entry name" value="ZINC FINGER FYVE DOMAIN-CONTAINING PROTEIN"/>
    <property type="match status" value="1"/>
</dbReference>
<dbReference type="OrthoDB" id="2668416at2759"/>
<comment type="caution">
    <text evidence="4">The sequence shown here is derived from an EMBL/GenBank/DDBJ whole genome shotgun (WGS) entry which is preliminary data.</text>
</comment>
<dbReference type="GO" id="GO:0016197">
    <property type="term" value="P:endosomal transport"/>
    <property type="evidence" value="ECO:0007669"/>
    <property type="project" value="TreeGrafter"/>
</dbReference>
<dbReference type="Pfam" id="PF13359">
    <property type="entry name" value="DDE_Tnp_4"/>
    <property type="match status" value="1"/>
</dbReference>
<dbReference type="GO" id="GO:0031901">
    <property type="term" value="C:early endosome membrane"/>
    <property type="evidence" value="ECO:0007669"/>
    <property type="project" value="TreeGrafter"/>
</dbReference>
<sequence>MRLGDSNGEGGPLGKFSQQASKIERKTNLHLSPEFGLLPAVYLSYDTVAEMVWKCLLRMLAFVLYHPSINFLPGKRSDELSIAFWFSLVYAENQAVWKILREECIPEFTEERWLQNAECFEKRANFPNCLGCLDGKHVKIVKPQFSGSQFFNYKHFHSIVLLAVADASYLFNYVEVGSYGRESDMDCCVNRTVWSFTTRGMRCVGQDEVIVLLEWLPTDKGPPRDIFCHLGALYEQASKECRCYQKSAGSDSNLGLSQSRVCNAIEEVTTALNSDVVLRKWIHFPLTPRERNRLIQKNNN</sequence>